<name>A0A2G8K4B8_STIJA</name>
<keyword evidence="2" id="KW-1185">Reference proteome</keyword>
<proteinExistence type="predicted"/>
<evidence type="ECO:0000313" key="2">
    <source>
        <dbReference type="Proteomes" id="UP000230750"/>
    </source>
</evidence>
<dbReference type="Proteomes" id="UP000230750">
    <property type="component" value="Unassembled WGS sequence"/>
</dbReference>
<comment type="caution">
    <text evidence="1">The sequence shown here is derived from an EMBL/GenBank/DDBJ whole genome shotgun (WGS) entry which is preliminary data.</text>
</comment>
<protein>
    <submittedName>
        <fullName evidence="1">Uncharacterized protein</fullName>
    </submittedName>
</protein>
<gene>
    <name evidence="1" type="ORF">BSL78_20282</name>
</gene>
<accession>A0A2G8K4B8</accession>
<evidence type="ECO:0000313" key="1">
    <source>
        <dbReference type="EMBL" id="PIK42866.1"/>
    </source>
</evidence>
<dbReference type="AlphaFoldDB" id="A0A2G8K4B8"/>
<reference evidence="1 2" key="1">
    <citation type="journal article" date="2017" name="PLoS Biol.">
        <title>The sea cucumber genome provides insights into morphological evolution and visceral regeneration.</title>
        <authorList>
            <person name="Zhang X."/>
            <person name="Sun L."/>
            <person name="Yuan J."/>
            <person name="Sun Y."/>
            <person name="Gao Y."/>
            <person name="Zhang L."/>
            <person name="Li S."/>
            <person name="Dai H."/>
            <person name="Hamel J.F."/>
            <person name="Liu C."/>
            <person name="Yu Y."/>
            <person name="Liu S."/>
            <person name="Lin W."/>
            <person name="Guo K."/>
            <person name="Jin S."/>
            <person name="Xu P."/>
            <person name="Storey K.B."/>
            <person name="Huan P."/>
            <person name="Zhang T."/>
            <person name="Zhou Y."/>
            <person name="Zhang J."/>
            <person name="Lin C."/>
            <person name="Li X."/>
            <person name="Xing L."/>
            <person name="Huo D."/>
            <person name="Sun M."/>
            <person name="Wang L."/>
            <person name="Mercier A."/>
            <person name="Li F."/>
            <person name="Yang H."/>
            <person name="Xiang J."/>
        </authorList>
    </citation>
    <scope>NUCLEOTIDE SEQUENCE [LARGE SCALE GENOMIC DNA]</scope>
    <source>
        <strain evidence="1">Shaxun</strain>
        <tissue evidence="1">Muscle</tissue>
    </source>
</reference>
<organism evidence="1 2">
    <name type="scientific">Stichopus japonicus</name>
    <name type="common">Sea cucumber</name>
    <dbReference type="NCBI Taxonomy" id="307972"/>
    <lineage>
        <taxon>Eukaryota</taxon>
        <taxon>Metazoa</taxon>
        <taxon>Echinodermata</taxon>
        <taxon>Eleutherozoa</taxon>
        <taxon>Echinozoa</taxon>
        <taxon>Holothuroidea</taxon>
        <taxon>Aspidochirotacea</taxon>
        <taxon>Aspidochirotida</taxon>
        <taxon>Stichopodidae</taxon>
        <taxon>Apostichopus</taxon>
    </lineage>
</organism>
<dbReference type="EMBL" id="MRZV01000897">
    <property type="protein sequence ID" value="PIK42866.1"/>
    <property type="molecule type" value="Genomic_DNA"/>
</dbReference>
<sequence>MSKVLKSFIAHQFPEMLEKGRVEILLLCHGIKAMQLWICNRSDFIAEELVAKIHKKLEACKQVSFSLGVTIRIQSAEKITRENVLAFMKVKQSVIQCKNVDNLGAARAIVLAFYHPHNENHPQWKSLCHAMRSNKVLTDLAKEFHIRSKVPIKNSLGVSDYARFQNVLPHKYRLVVLTGPWTQDVTYSGPIDRHVNLYIFCFEDVTFMVTSPSGLYGCIHFCNKCFKQSSKAKPTHTCPYEKEST</sequence>